<dbReference type="GO" id="GO:0003700">
    <property type="term" value="F:DNA-binding transcription factor activity"/>
    <property type="evidence" value="ECO:0007669"/>
    <property type="project" value="TreeGrafter"/>
</dbReference>
<dbReference type="InterPro" id="IPR001647">
    <property type="entry name" value="HTH_TetR"/>
</dbReference>
<dbReference type="GO" id="GO:0000976">
    <property type="term" value="F:transcription cis-regulatory region binding"/>
    <property type="evidence" value="ECO:0007669"/>
    <property type="project" value="TreeGrafter"/>
</dbReference>
<dbReference type="Pfam" id="PF00440">
    <property type="entry name" value="TetR_N"/>
    <property type="match status" value="1"/>
</dbReference>
<protein>
    <submittedName>
        <fullName evidence="6">TetR family transcriptional regulator</fullName>
    </submittedName>
</protein>
<dbReference type="AlphaFoldDB" id="A0A7I9V677"/>
<proteinExistence type="predicted"/>
<organism evidence="6 7">
    <name type="scientific">Gordonia spumicola</name>
    <dbReference type="NCBI Taxonomy" id="589161"/>
    <lineage>
        <taxon>Bacteria</taxon>
        <taxon>Bacillati</taxon>
        <taxon>Actinomycetota</taxon>
        <taxon>Actinomycetes</taxon>
        <taxon>Mycobacteriales</taxon>
        <taxon>Gordoniaceae</taxon>
        <taxon>Gordonia</taxon>
    </lineage>
</organism>
<comment type="caution">
    <text evidence="6">The sequence shown here is derived from an EMBL/GenBank/DDBJ whole genome shotgun (WGS) entry which is preliminary data.</text>
</comment>
<gene>
    <name evidence="6" type="ORF">nbrc107696_10070</name>
</gene>
<keyword evidence="3" id="KW-0804">Transcription</keyword>
<feature type="domain" description="HTH tetR-type" evidence="5">
    <location>
        <begin position="18"/>
        <end position="78"/>
    </location>
</feature>
<accession>A0A7I9V677</accession>
<dbReference type="PROSITE" id="PS50977">
    <property type="entry name" value="HTH_TETR_2"/>
    <property type="match status" value="1"/>
</dbReference>
<dbReference type="SUPFAM" id="SSF46689">
    <property type="entry name" value="Homeodomain-like"/>
    <property type="match status" value="1"/>
</dbReference>
<evidence type="ECO:0000313" key="7">
    <source>
        <dbReference type="Proteomes" id="UP000444960"/>
    </source>
</evidence>
<dbReference type="PANTHER" id="PTHR30055:SF234">
    <property type="entry name" value="HTH-TYPE TRANSCRIPTIONAL REGULATOR BETI"/>
    <property type="match status" value="1"/>
</dbReference>
<evidence type="ECO:0000256" key="1">
    <source>
        <dbReference type="ARBA" id="ARBA00023015"/>
    </source>
</evidence>
<dbReference type="Proteomes" id="UP000444960">
    <property type="component" value="Unassembled WGS sequence"/>
</dbReference>
<dbReference type="SUPFAM" id="SSF48498">
    <property type="entry name" value="Tetracyclin repressor-like, C-terminal domain"/>
    <property type="match status" value="1"/>
</dbReference>
<keyword evidence="2 4" id="KW-0238">DNA-binding</keyword>
<dbReference type="EMBL" id="BJOV01000002">
    <property type="protein sequence ID" value="GEE00561.1"/>
    <property type="molecule type" value="Genomic_DNA"/>
</dbReference>
<name>A0A7I9V677_9ACTN</name>
<dbReference type="PANTHER" id="PTHR30055">
    <property type="entry name" value="HTH-TYPE TRANSCRIPTIONAL REGULATOR RUTR"/>
    <property type="match status" value="1"/>
</dbReference>
<evidence type="ECO:0000256" key="2">
    <source>
        <dbReference type="ARBA" id="ARBA00023125"/>
    </source>
</evidence>
<dbReference type="Gene3D" id="1.10.357.10">
    <property type="entry name" value="Tetracycline Repressor, domain 2"/>
    <property type="match status" value="1"/>
</dbReference>
<feature type="DNA-binding region" description="H-T-H motif" evidence="4">
    <location>
        <begin position="41"/>
        <end position="60"/>
    </location>
</feature>
<dbReference type="InterPro" id="IPR036271">
    <property type="entry name" value="Tet_transcr_reg_TetR-rel_C_sf"/>
</dbReference>
<dbReference type="InterPro" id="IPR009057">
    <property type="entry name" value="Homeodomain-like_sf"/>
</dbReference>
<sequence length="209" mass="22894">MLQNMVDEPRSRRAEYAEQTKQAILAAAADSFLNKGYGETALDDVGRVARVSKGAVYHHFDDKPGLFEAVFESRCGAALEAIVDLMPEESSPREAIHGAIAAVFNAYETDSKLRELSRQAGQAMGEDRRREVQQRKSFPFVLSIFENAAANGSLREGIDVTIAARMALELVFDGAVMYAADLERPGYREQMEQVLVAMVTGLLSDGDTA</sequence>
<dbReference type="PRINTS" id="PR00455">
    <property type="entry name" value="HTHTETR"/>
</dbReference>
<evidence type="ECO:0000259" key="5">
    <source>
        <dbReference type="PROSITE" id="PS50977"/>
    </source>
</evidence>
<keyword evidence="1" id="KW-0805">Transcription regulation</keyword>
<dbReference type="InterPro" id="IPR050109">
    <property type="entry name" value="HTH-type_TetR-like_transc_reg"/>
</dbReference>
<evidence type="ECO:0000313" key="6">
    <source>
        <dbReference type="EMBL" id="GEE00561.1"/>
    </source>
</evidence>
<reference evidence="7" key="1">
    <citation type="submission" date="2019-06" db="EMBL/GenBank/DDBJ databases">
        <title>Gordonia isolated from sludge of a wastewater treatment plant.</title>
        <authorList>
            <person name="Tamura T."/>
            <person name="Aoyama K."/>
            <person name="Kang Y."/>
            <person name="Saito S."/>
            <person name="Akiyama N."/>
            <person name="Yazawa K."/>
            <person name="Gonoi T."/>
            <person name="Mikami Y."/>
        </authorList>
    </citation>
    <scope>NUCLEOTIDE SEQUENCE [LARGE SCALE GENOMIC DNA]</scope>
    <source>
        <strain evidence="7">NBRC 107696</strain>
    </source>
</reference>
<evidence type="ECO:0000256" key="4">
    <source>
        <dbReference type="PROSITE-ProRule" id="PRU00335"/>
    </source>
</evidence>
<evidence type="ECO:0000256" key="3">
    <source>
        <dbReference type="ARBA" id="ARBA00023163"/>
    </source>
</evidence>
<keyword evidence="7" id="KW-1185">Reference proteome</keyword>